<feature type="non-terminal residue" evidence="1">
    <location>
        <position position="332"/>
    </location>
</feature>
<name>A0ACC2PDS9_9HYME</name>
<reference evidence="1" key="1">
    <citation type="submission" date="2023-04" db="EMBL/GenBank/DDBJ databases">
        <title>A chromosome-level genome assembly of the parasitoid wasp Eretmocerus hayati.</title>
        <authorList>
            <person name="Zhong Y."/>
            <person name="Liu S."/>
            <person name="Liu Y."/>
        </authorList>
    </citation>
    <scope>NUCLEOTIDE SEQUENCE</scope>
    <source>
        <strain evidence="1">ZJU_SS_LIU_2023</strain>
    </source>
</reference>
<evidence type="ECO:0000313" key="1">
    <source>
        <dbReference type="EMBL" id="KAJ8680719.1"/>
    </source>
</evidence>
<keyword evidence="2" id="KW-1185">Reference proteome</keyword>
<dbReference type="EMBL" id="CM056742">
    <property type="protein sequence ID" value="KAJ8680719.1"/>
    <property type="molecule type" value="Genomic_DNA"/>
</dbReference>
<proteinExistence type="predicted"/>
<protein>
    <submittedName>
        <fullName evidence="1">Uncharacterized protein</fullName>
    </submittedName>
</protein>
<sequence>ILYITLVDASNFDVVVENVAATTFTNTWFIRCVAMSIQASKFKNLYLEAVENWESITDDQEKIVLTNFVRLARLFTLVLAAYIICNTFATLTFTPLTCALLDTYFPMENGTEYKFIPFQVHFYVFDKKDAYWLIWLHIDVATCVGMIIIAGFDGMQIMFTREICGLFEVLSLRLSNYIDSRRSAHLNREDSKEKGNAAGLEQCVILHNQTLRFCSLVEETYNLASLSTELGIVLMLSMMYYHFRYARTHIIKRGANCLLIVGVNATLFLMNWVGQEVSNYSGKIFDSAYQSDWHVMDTKERKMLLIIMQNSIAPFVLTSGRIFPLSLESFGK</sequence>
<organism evidence="1 2">
    <name type="scientific">Eretmocerus hayati</name>
    <dbReference type="NCBI Taxonomy" id="131215"/>
    <lineage>
        <taxon>Eukaryota</taxon>
        <taxon>Metazoa</taxon>
        <taxon>Ecdysozoa</taxon>
        <taxon>Arthropoda</taxon>
        <taxon>Hexapoda</taxon>
        <taxon>Insecta</taxon>
        <taxon>Pterygota</taxon>
        <taxon>Neoptera</taxon>
        <taxon>Endopterygota</taxon>
        <taxon>Hymenoptera</taxon>
        <taxon>Apocrita</taxon>
        <taxon>Proctotrupomorpha</taxon>
        <taxon>Chalcidoidea</taxon>
        <taxon>Aphelinidae</taxon>
        <taxon>Aphelininae</taxon>
        <taxon>Eretmocerus</taxon>
    </lineage>
</organism>
<accession>A0ACC2PDS9</accession>
<dbReference type="Proteomes" id="UP001239111">
    <property type="component" value="Chromosome 2"/>
</dbReference>
<gene>
    <name evidence="1" type="ORF">QAD02_016506</name>
</gene>
<evidence type="ECO:0000313" key="2">
    <source>
        <dbReference type="Proteomes" id="UP001239111"/>
    </source>
</evidence>
<feature type="non-terminal residue" evidence="1">
    <location>
        <position position="1"/>
    </location>
</feature>
<comment type="caution">
    <text evidence="1">The sequence shown here is derived from an EMBL/GenBank/DDBJ whole genome shotgun (WGS) entry which is preliminary data.</text>
</comment>